<dbReference type="Pfam" id="PF17784">
    <property type="entry name" value="Sulfotransfer_4"/>
    <property type="match status" value="1"/>
</dbReference>
<dbReference type="InterPro" id="IPR027417">
    <property type="entry name" value="P-loop_NTPase"/>
</dbReference>
<name>A0ABP5LFW4_9ACTN</name>
<accession>A0ABP5LFW4</accession>
<organism evidence="1 2">
    <name type="scientific">Actinomadura napierensis</name>
    <dbReference type="NCBI Taxonomy" id="267854"/>
    <lineage>
        <taxon>Bacteria</taxon>
        <taxon>Bacillati</taxon>
        <taxon>Actinomycetota</taxon>
        <taxon>Actinomycetes</taxon>
        <taxon>Streptosporangiales</taxon>
        <taxon>Thermomonosporaceae</taxon>
        <taxon>Actinomadura</taxon>
    </lineage>
</organism>
<evidence type="ECO:0000313" key="1">
    <source>
        <dbReference type="EMBL" id="GAA2145716.1"/>
    </source>
</evidence>
<dbReference type="EMBL" id="BAAAMR010000041">
    <property type="protein sequence ID" value="GAA2145716.1"/>
    <property type="molecule type" value="Genomic_DNA"/>
</dbReference>
<dbReference type="Gene3D" id="3.40.50.300">
    <property type="entry name" value="P-loop containing nucleotide triphosphate hydrolases"/>
    <property type="match status" value="1"/>
</dbReference>
<dbReference type="Proteomes" id="UP001501020">
    <property type="component" value="Unassembled WGS sequence"/>
</dbReference>
<keyword evidence="2" id="KW-1185">Reference proteome</keyword>
<reference evidence="2" key="1">
    <citation type="journal article" date="2019" name="Int. J. Syst. Evol. Microbiol.">
        <title>The Global Catalogue of Microorganisms (GCM) 10K type strain sequencing project: providing services to taxonomists for standard genome sequencing and annotation.</title>
        <authorList>
            <consortium name="The Broad Institute Genomics Platform"/>
            <consortium name="The Broad Institute Genome Sequencing Center for Infectious Disease"/>
            <person name="Wu L."/>
            <person name="Ma J."/>
        </authorList>
    </citation>
    <scope>NUCLEOTIDE SEQUENCE [LARGE SCALE GENOMIC DNA]</scope>
    <source>
        <strain evidence="2">JCM 13850</strain>
    </source>
</reference>
<dbReference type="PANTHER" id="PTHR36978">
    <property type="entry name" value="P-LOOP CONTAINING NUCLEOTIDE TRIPHOSPHATE HYDROLASE"/>
    <property type="match status" value="1"/>
</dbReference>
<gene>
    <name evidence="1" type="ORF">GCM10009727_46430</name>
</gene>
<protein>
    <recommendedName>
        <fullName evidence="3">Sulfotransferase</fullName>
    </recommendedName>
</protein>
<comment type="caution">
    <text evidence="1">The sequence shown here is derived from an EMBL/GenBank/DDBJ whole genome shotgun (WGS) entry which is preliminary data.</text>
</comment>
<sequence>MRREIPAGRLLEFEAAQGWEPLCAFLGVPVPDEPFPRSNDRAEYTAMLKERLKDAAP</sequence>
<evidence type="ECO:0000313" key="2">
    <source>
        <dbReference type="Proteomes" id="UP001501020"/>
    </source>
</evidence>
<evidence type="ECO:0008006" key="3">
    <source>
        <dbReference type="Google" id="ProtNLM"/>
    </source>
</evidence>
<dbReference type="PANTHER" id="PTHR36978:SF4">
    <property type="entry name" value="P-LOOP CONTAINING NUCLEOSIDE TRIPHOSPHATE HYDROLASE PROTEIN"/>
    <property type="match status" value="1"/>
</dbReference>
<proteinExistence type="predicted"/>
<dbReference type="InterPro" id="IPR040632">
    <property type="entry name" value="Sulfotransfer_4"/>
</dbReference>